<dbReference type="EMBL" id="CAKMMF010000056">
    <property type="protein sequence ID" value="CAH1225985.1"/>
    <property type="molecule type" value="Genomic_DNA"/>
</dbReference>
<gene>
    <name evidence="2" type="ORF">PAECIP111893_05310</name>
</gene>
<evidence type="ECO:0000313" key="3">
    <source>
        <dbReference type="Proteomes" id="UP000838686"/>
    </source>
</evidence>
<name>A0ABN8H7V7_9BACL</name>
<keyword evidence="3" id="KW-1185">Reference proteome</keyword>
<feature type="region of interest" description="Disordered" evidence="1">
    <location>
        <begin position="235"/>
        <end position="292"/>
    </location>
</feature>
<dbReference type="Proteomes" id="UP000838686">
    <property type="component" value="Unassembled WGS sequence"/>
</dbReference>
<evidence type="ECO:0008006" key="4">
    <source>
        <dbReference type="Google" id="ProtNLM"/>
    </source>
</evidence>
<evidence type="ECO:0000256" key="1">
    <source>
        <dbReference type="SAM" id="MobiDB-lite"/>
    </source>
</evidence>
<comment type="caution">
    <text evidence="2">The sequence shown here is derived from an EMBL/GenBank/DDBJ whole genome shotgun (WGS) entry which is preliminary data.</text>
</comment>
<proteinExistence type="predicted"/>
<accession>A0ABN8H7V7</accession>
<reference evidence="2" key="1">
    <citation type="submission" date="2022-01" db="EMBL/GenBank/DDBJ databases">
        <authorList>
            <person name="Criscuolo A."/>
        </authorList>
    </citation>
    <scope>NUCLEOTIDE SEQUENCE</scope>
    <source>
        <strain evidence="2">CIP111893</strain>
    </source>
</reference>
<protein>
    <recommendedName>
        <fullName evidence="4">Bacterial EndoU nuclease domain-containing protein</fullName>
    </recommendedName>
</protein>
<feature type="compositionally biased region" description="Polar residues" evidence="1">
    <location>
        <begin position="261"/>
        <end position="278"/>
    </location>
</feature>
<organism evidence="2 3">
    <name type="scientific">Paenibacillus plantiphilus</name>
    <dbReference type="NCBI Taxonomy" id="2905650"/>
    <lineage>
        <taxon>Bacteria</taxon>
        <taxon>Bacillati</taxon>
        <taxon>Bacillota</taxon>
        <taxon>Bacilli</taxon>
        <taxon>Bacillales</taxon>
        <taxon>Paenibacillaceae</taxon>
        <taxon>Paenibacillus</taxon>
    </lineage>
</organism>
<sequence>MRAGAVVIGAVVVGAMAAGTIAVGSRTISDIVRGEVSSTWDYMTDAFRESMIGAASGAIFGPFAAGARVMGQMVVGGVTGVFENVVSQLTDNREGFSLGEVLFSGGVGFLFGGVLDVKIARRTIGDYLGSGIGKITPDWLKRGFGSIFDSFGSAVQGLSRWGSSLGGKFLYHIRDFGSRLAKDIQALPNTIRAQSKEINAKIKSWLEETGQNLNRALQGPQFAFNGGYRNGSRDVFSDPHVNRVDNGSSSGSRGPEGKGESANNFKWGNPKSTPTYGHTFSEHGAKKKPNQLIDRARGKGHQISQWLDEKSAADFLAEVAKKGPGVHDVPLPSSIKSRGYLPDGTEIKPDMARVIVKEDGGIRSAFPYSSAHPSGIGK</sequence>
<evidence type="ECO:0000313" key="2">
    <source>
        <dbReference type="EMBL" id="CAH1225985.1"/>
    </source>
</evidence>